<feature type="region of interest" description="Disordered" evidence="1">
    <location>
        <begin position="97"/>
        <end position="125"/>
    </location>
</feature>
<keyword evidence="2" id="KW-0812">Transmembrane</keyword>
<dbReference type="Proteomes" id="UP000244855">
    <property type="component" value="Unassembled WGS sequence"/>
</dbReference>
<sequence>MGCHARYKRRSPPTFNPPLHLAESEVPTIGNPHMLGPPLPSSRKRQRSEPPKPNETSQPVSKKQRLSHPSGSQPPAAFWDNLSKIWLTKRALRELDRRNIQAAPNPPRSPQRRARRPATPNFAAGRKKNCQTVQYAADYLRFCKPRILKNIQLFARHGGPDLSDLRNFPEPIHSSDHTMSSSRSSSRSRLRGSATTTSTKPTTNTTRTKSTGVYDRDFQQHLVDNGVYPQGYRHLDGRVPAKPENWKEIHQILALPRPSLSPSRFTDEDYEQFVQADADASKEKQVSESVIPIIEGKIGDAKCRSGGIPFTNLDPLTDGTLKPGNPDVYYGARPEQLSREVRDELGGRIIPSTQHDLPMAPNFFLAAKGPDGSAAVAKRQACYDGALGARGMHSLQSHGRAEPVYDNNAYTVTSTYHDGTLKMYTSHVAPPRTPGGRPEYHMTQLRSFAMTDTPDTCRDGLRAYRNGRDWCKDKRDEAISQANERTNPVEAETPTNDAGASPAPSFVTAVSETETYTMSQESRTSLNEDSNILGALEESDSSIEDLLDYTFPAKRTSSMHPQTRQKRRNAVAQKTLPPVEELFPIACWIRALEPGVVTTTGVVAAIVILVVVGATTIIITDCMMLVFKRSLKVSNMVAQCLDRAERLETYLAQKSIITPGPSVAARSLSLAWVERHKKSSCLLHVQSATTRAWSVTLSVLDATATADRNKMRAFSLPHAPATLQLHAMLGTTILTRLQRTPCERIISDKYSAIYLPEVCVPGHAQMLLVGVAGKFQMHIYKPIRVRQKHALCAYPILVVIVCVVIAVVVSSGKDLKSDLHENARRFRLATKQSSATITSGAG</sequence>
<evidence type="ECO:0000313" key="3">
    <source>
        <dbReference type="EMBL" id="PVI02631.1"/>
    </source>
</evidence>
<feature type="region of interest" description="Disordered" evidence="1">
    <location>
        <begin position="159"/>
        <end position="212"/>
    </location>
</feature>
<dbReference type="EMBL" id="KZ805340">
    <property type="protein sequence ID" value="PVI02631.1"/>
    <property type="molecule type" value="Genomic_DNA"/>
</dbReference>
<evidence type="ECO:0000256" key="2">
    <source>
        <dbReference type="SAM" id="Phobius"/>
    </source>
</evidence>
<feature type="region of interest" description="Disordered" evidence="1">
    <location>
        <begin position="1"/>
        <end position="76"/>
    </location>
</feature>
<keyword evidence="2" id="KW-0472">Membrane</keyword>
<evidence type="ECO:0000256" key="1">
    <source>
        <dbReference type="SAM" id="MobiDB-lite"/>
    </source>
</evidence>
<reference evidence="3 4" key="1">
    <citation type="journal article" date="2018" name="Sci. Rep.">
        <title>Comparative genomics provides insights into the lifestyle and reveals functional heterogeneity of dark septate endophytic fungi.</title>
        <authorList>
            <person name="Knapp D.G."/>
            <person name="Nemeth J.B."/>
            <person name="Barry K."/>
            <person name="Hainaut M."/>
            <person name="Henrissat B."/>
            <person name="Johnson J."/>
            <person name="Kuo A."/>
            <person name="Lim J.H.P."/>
            <person name="Lipzen A."/>
            <person name="Nolan M."/>
            <person name="Ohm R.A."/>
            <person name="Tamas L."/>
            <person name="Grigoriev I.V."/>
            <person name="Spatafora J.W."/>
            <person name="Nagy L.G."/>
            <person name="Kovacs G.M."/>
        </authorList>
    </citation>
    <scope>NUCLEOTIDE SEQUENCE [LARGE SCALE GENOMIC DNA]</scope>
    <source>
        <strain evidence="3 4">DSE2036</strain>
    </source>
</reference>
<name>A0A2V1DWS9_9PLEO</name>
<evidence type="ECO:0000313" key="4">
    <source>
        <dbReference type="Proteomes" id="UP000244855"/>
    </source>
</evidence>
<feature type="transmembrane region" description="Helical" evidence="2">
    <location>
        <begin position="791"/>
        <end position="809"/>
    </location>
</feature>
<keyword evidence="2" id="KW-1133">Transmembrane helix</keyword>
<feature type="transmembrane region" description="Helical" evidence="2">
    <location>
        <begin position="602"/>
        <end position="627"/>
    </location>
</feature>
<keyword evidence="4" id="KW-1185">Reference proteome</keyword>
<feature type="compositionally biased region" description="Low complexity" evidence="1">
    <location>
        <begin position="177"/>
        <end position="211"/>
    </location>
</feature>
<dbReference type="OrthoDB" id="5336565at2759"/>
<accession>A0A2V1DWS9</accession>
<proteinExistence type="predicted"/>
<feature type="compositionally biased region" description="Polar residues" evidence="1">
    <location>
        <begin position="54"/>
        <end position="73"/>
    </location>
</feature>
<dbReference type="AlphaFoldDB" id="A0A2V1DWS9"/>
<feature type="compositionally biased region" description="Basic residues" evidence="1">
    <location>
        <begin position="1"/>
        <end position="11"/>
    </location>
</feature>
<protein>
    <submittedName>
        <fullName evidence="3">Uncharacterized protein</fullName>
    </submittedName>
</protein>
<organism evidence="3 4">
    <name type="scientific">Periconia macrospinosa</name>
    <dbReference type="NCBI Taxonomy" id="97972"/>
    <lineage>
        <taxon>Eukaryota</taxon>
        <taxon>Fungi</taxon>
        <taxon>Dikarya</taxon>
        <taxon>Ascomycota</taxon>
        <taxon>Pezizomycotina</taxon>
        <taxon>Dothideomycetes</taxon>
        <taxon>Pleosporomycetidae</taxon>
        <taxon>Pleosporales</taxon>
        <taxon>Massarineae</taxon>
        <taxon>Periconiaceae</taxon>
        <taxon>Periconia</taxon>
    </lineage>
</organism>
<dbReference type="STRING" id="97972.A0A2V1DWS9"/>
<gene>
    <name evidence="3" type="ORF">DM02DRAFT_727043</name>
</gene>
<feature type="region of interest" description="Disordered" evidence="1">
    <location>
        <begin position="481"/>
        <end position="503"/>
    </location>
</feature>